<dbReference type="Pfam" id="PF02615">
    <property type="entry name" value="Ldh_2"/>
    <property type="match status" value="1"/>
</dbReference>
<dbReference type="PANTHER" id="PTHR11091">
    <property type="entry name" value="OXIDOREDUCTASE-RELATED"/>
    <property type="match status" value="1"/>
</dbReference>
<accession>A0ABD5DDL3</accession>
<feature type="non-terminal residue" evidence="2">
    <location>
        <position position="94"/>
    </location>
</feature>
<protein>
    <submittedName>
        <fullName evidence="2">Ldh family oxidoreductase</fullName>
    </submittedName>
</protein>
<comment type="caution">
    <text evidence="2">The sequence shown here is derived from an EMBL/GenBank/DDBJ whole genome shotgun (WGS) entry which is preliminary data.</text>
</comment>
<name>A0ABD5DDL3_ACIBA</name>
<dbReference type="Gene3D" id="1.10.1530.10">
    <property type="match status" value="1"/>
</dbReference>
<evidence type="ECO:0000256" key="1">
    <source>
        <dbReference type="ARBA" id="ARBA00006056"/>
    </source>
</evidence>
<reference evidence="2" key="1">
    <citation type="submission" date="2019-07" db="EMBL/GenBank/DDBJ databases">
        <title>Biological characteristics of mucoid Acinetobacter baumannii from a general hospital in China.</title>
        <authorList>
            <person name="Hua X."/>
            <person name="Yu Y."/>
        </authorList>
    </citation>
    <scope>NUCLEOTIDE SEQUENCE [LARGE SCALE GENOMIC DNA]</scope>
    <source>
        <strain evidence="2">N41</strain>
    </source>
</reference>
<dbReference type="PANTHER" id="PTHR11091:SF0">
    <property type="entry name" value="MALATE DEHYDROGENASE"/>
    <property type="match status" value="1"/>
</dbReference>
<organism evidence="2">
    <name type="scientific">Acinetobacter baumannii</name>
    <dbReference type="NCBI Taxonomy" id="470"/>
    <lineage>
        <taxon>Bacteria</taxon>
        <taxon>Pseudomonadati</taxon>
        <taxon>Pseudomonadota</taxon>
        <taxon>Gammaproteobacteria</taxon>
        <taxon>Moraxellales</taxon>
        <taxon>Moraxellaceae</taxon>
        <taxon>Acinetobacter</taxon>
        <taxon>Acinetobacter calcoaceticus/baumannii complex</taxon>
    </lineage>
</organism>
<dbReference type="EMBL" id="VMBB01000476">
    <property type="protein sequence ID" value="MDR8263201.1"/>
    <property type="molecule type" value="Genomic_DNA"/>
</dbReference>
<proteinExistence type="inferred from homology"/>
<gene>
    <name evidence="2" type="ORF">FPK87_22545</name>
</gene>
<dbReference type="SUPFAM" id="SSF89733">
    <property type="entry name" value="L-sulfolactate dehydrogenase-like"/>
    <property type="match status" value="1"/>
</dbReference>
<evidence type="ECO:0000313" key="2">
    <source>
        <dbReference type="EMBL" id="MDR8263201.1"/>
    </source>
</evidence>
<dbReference type="AlphaFoldDB" id="A0ABD5DDL3"/>
<dbReference type="InterPro" id="IPR036111">
    <property type="entry name" value="Mal/L-sulfo/L-lacto_DH-like_sf"/>
</dbReference>
<comment type="similarity">
    <text evidence="1">Belongs to the LDH2/MDH2 oxidoreductase family.</text>
</comment>
<sequence>MESVTLSLPEAYDLALEVLSANGFSADHAAAIARNVTAGERDGCASHGLWRLLGIVDTLRKGKVSPDAEPQIHDQAPGIARADAGGAFSLLAYE</sequence>
<dbReference type="InterPro" id="IPR003767">
    <property type="entry name" value="Malate/L-lactate_DH-like"/>
</dbReference>
<dbReference type="InterPro" id="IPR043144">
    <property type="entry name" value="Mal/L-sulf/L-lact_DH-like_ah"/>
</dbReference>